<name>A0A382ILR6_9ZZZZ</name>
<dbReference type="AlphaFoldDB" id="A0A382ILR6"/>
<feature type="coiled-coil region" evidence="1">
    <location>
        <begin position="81"/>
        <end position="108"/>
    </location>
</feature>
<feature type="non-terminal residue" evidence="3">
    <location>
        <position position="1"/>
    </location>
</feature>
<sequence>HDAYIEYNILSPEYFSTNDSIGIWELLSDSDRGKKDIGIIKNLDISNLNLSMGDEIHFWFIAKDQNNLTKSNKFIGKFPTLEDLFTIIEEYEEDNNEWIDDIQESINEIYETTQETKLDLIKNKDLSIEKEKDIDESLNKVNDIFNELEKIQENIEKIQEQAEKNNLLDQDLMEKFDHFQKLLQDMMTPELLNAMAKLQEAMKNLDQDKLLNALENFEFNIEEFETQLDRFIEMFELAQAEQKLDELNQSIQNMLDKQNTLIDKIISEPEKNKMCSSRANKQENRFSEFENLLNEAKDMIKSISENTSNKINTLANDDIMPSTKDKLNQTTQNLSNNNTDQAQGKAESAKNNLSDIAEQINQIKEDFKNESMQKLTKEFILIIDNLLTISNQQENIIQKSKQIKSNSPHLQEINSEQNDINRELNQIMKAILNLSNKTFL</sequence>
<feature type="coiled-coil region" evidence="1">
    <location>
        <begin position="134"/>
        <end position="306"/>
    </location>
</feature>
<accession>A0A382ILR6</accession>
<proteinExistence type="predicted"/>
<feature type="compositionally biased region" description="Low complexity" evidence="2">
    <location>
        <begin position="328"/>
        <end position="339"/>
    </location>
</feature>
<reference evidence="3" key="1">
    <citation type="submission" date="2018-05" db="EMBL/GenBank/DDBJ databases">
        <authorList>
            <person name="Lanie J.A."/>
            <person name="Ng W.-L."/>
            <person name="Kazmierczak K.M."/>
            <person name="Andrzejewski T.M."/>
            <person name="Davidsen T.M."/>
            <person name="Wayne K.J."/>
            <person name="Tettelin H."/>
            <person name="Glass J.I."/>
            <person name="Rusch D."/>
            <person name="Podicherti R."/>
            <person name="Tsui H.-C.T."/>
            <person name="Winkler M.E."/>
        </authorList>
    </citation>
    <scope>NUCLEOTIDE SEQUENCE</scope>
</reference>
<organism evidence="3">
    <name type="scientific">marine metagenome</name>
    <dbReference type="NCBI Taxonomy" id="408172"/>
    <lineage>
        <taxon>unclassified sequences</taxon>
        <taxon>metagenomes</taxon>
        <taxon>ecological metagenomes</taxon>
    </lineage>
</organism>
<evidence type="ECO:0000256" key="1">
    <source>
        <dbReference type="SAM" id="Coils"/>
    </source>
</evidence>
<keyword evidence="1" id="KW-0175">Coiled coil</keyword>
<gene>
    <name evidence="3" type="ORF">METZ01_LOCUS253372</name>
</gene>
<evidence type="ECO:0000256" key="2">
    <source>
        <dbReference type="SAM" id="MobiDB-lite"/>
    </source>
</evidence>
<protein>
    <submittedName>
        <fullName evidence="3">Uncharacterized protein</fullName>
    </submittedName>
</protein>
<feature type="region of interest" description="Disordered" evidence="2">
    <location>
        <begin position="314"/>
        <end position="350"/>
    </location>
</feature>
<dbReference type="EMBL" id="UINC01068141">
    <property type="protein sequence ID" value="SVC00518.1"/>
    <property type="molecule type" value="Genomic_DNA"/>
</dbReference>
<evidence type="ECO:0000313" key="3">
    <source>
        <dbReference type="EMBL" id="SVC00518.1"/>
    </source>
</evidence>